<dbReference type="HOGENOM" id="CLU_157466_0_0_1"/>
<reference evidence="2" key="1">
    <citation type="submission" date="2007-07" db="EMBL/GenBank/DDBJ databases">
        <title>PCAP assembly of the Caenorhabditis remanei genome.</title>
        <authorList>
            <consortium name="The Caenorhabditis remanei Sequencing Consortium"/>
            <person name="Wilson R.K."/>
        </authorList>
    </citation>
    <scope>NUCLEOTIDE SEQUENCE [LARGE SCALE GENOMIC DNA]</scope>
    <source>
        <strain evidence="2">PB4641</strain>
    </source>
</reference>
<dbReference type="AlphaFoldDB" id="E3N5J2"/>
<dbReference type="InParanoid" id="E3N5J2"/>
<dbReference type="OrthoDB" id="5898627at2759"/>
<dbReference type="KEGG" id="crq:GCK72_015808"/>
<evidence type="ECO:0000313" key="2">
    <source>
        <dbReference type="EMBL" id="EFO87178.1"/>
    </source>
</evidence>
<dbReference type="InterPro" id="IPR008588">
    <property type="entry name" value="DUF870_CAE_spp"/>
</dbReference>
<dbReference type="eggNOG" id="ENOG502TJAM">
    <property type="taxonomic scope" value="Eukaryota"/>
</dbReference>
<evidence type="ECO:0000256" key="1">
    <source>
        <dbReference type="SAM" id="SignalP"/>
    </source>
</evidence>
<dbReference type="Pfam" id="PF05912">
    <property type="entry name" value="DUF870"/>
    <property type="match status" value="1"/>
</dbReference>
<feature type="signal peptide" evidence="1">
    <location>
        <begin position="1"/>
        <end position="15"/>
    </location>
</feature>
<sequence>MKVFLLFLLFSPSLSDPIDFEVFIRCDRSIPYWCADLTVYEADDYRSAVLITQMFCTSDASKNFVYDPIYPHDGVSLQYEFNYQLRHNCTSNGKRECIQPEIAIDASVDGRHSVPFYIKAYNTGSSKCRNVGMGPEQDA</sequence>
<dbReference type="RefSeq" id="XP_003096311.2">
    <property type="nucleotide sequence ID" value="XM_003096263.2"/>
</dbReference>
<organism evidence="3">
    <name type="scientific">Caenorhabditis remanei</name>
    <name type="common">Caenorhabditis vulgaris</name>
    <dbReference type="NCBI Taxonomy" id="31234"/>
    <lineage>
        <taxon>Eukaryota</taxon>
        <taxon>Metazoa</taxon>
        <taxon>Ecdysozoa</taxon>
        <taxon>Nematoda</taxon>
        <taxon>Chromadorea</taxon>
        <taxon>Rhabditida</taxon>
        <taxon>Rhabditina</taxon>
        <taxon>Rhabditomorpha</taxon>
        <taxon>Rhabditoidea</taxon>
        <taxon>Rhabditidae</taxon>
        <taxon>Peloderinae</taxon>
        <taxon>Caenorhabditis</taxon>
    </lineage>
</organism>
<accession>E3N5J2</accession>
<keyword evidence="3" id="KW-1185">Reference proteome</keyword>
<evidence type="ECO:0000313" key="3">
    <source>
        <dbReference type="Proteomes" id="UP000008281"/>
    </source>
</evidence>
<gene>
    <name evidence="2" type="ORF">CRE_27821</name>
</gene>
<feature type="chain" id="PRO_5013334056" evidence="1">
    <location>
        <begin position="16"/>
        <end position="139"/>
    </location>
</feature>
<dbReference type="CTD" id="9808514"/>
<dbReference type="EMBL" id="DS268532">
    <property type="protein sequence ID" value="EFO87178.1"/>
    <property type="molecule type" value="Genomic_DNA"/>
</dbReference>
<dbReference type="OMA" id="RECIQPE"/>
<proteinExistence type="predicted"/>
<name>E3N5J2_CAERE</name>
<dbReference type="GeneID" id="9808514"/>
<keyword evidence="1" id="KW-0732">Signal</keyword>
<protein>
    <submittedName>
        <fullName evidence="2">Uncharacterized protein</fullName>
    </submittedName>
</protein>
<dbReference type="Proteomes" id="UP000008281">
    <property type="component" value="Unassembled WGS sequence"/>
</dbReference>